<feature type="transmembrane region" description="Helical" evidence="1">
    <location>
        <begin position="368"/>
        <end position="387"/>
    </location>
</feature>
<dbReference type="RefSeq" id="WP_092018666.1">
    <property type="nucleotide sequence ID" value="NZ_FOXH01000012.1"/>
</dbReference>
<evidence type="ECO:0000256" key="1">
    <source>
        <dbReference type="SAM" id="Phobius"/>
    </source>
</evidence>
<dbReference type="STRING" id="1079859.SAMN04515674_112128"/>
<protein>
    <submittedName>
        <fullName evidence="2">Uncharacterized protein</fullName>
    </submittedName>
</protein>
<reference evidence="2 3" key="1">
    <citation type="submission" date="2016-10" db="EMBL/GenBank/DDBJ databases">
        <authorList>
            <person name="de Groot N.N."/>
        </authorList>
    </citation>
    <scope>NUCLEOTIDE SEQUENCE [LARGE SCALE GENOMIC DNA]</scope>
    <source>
        <strain evidence="3">E92,LMG 26720,CCM 7988</strain>
    </source>
</reference>
<feature type="transmembrane region" description="Helical" evidence="1">
    <location>
        <begin position="93"/>
        <end position="113"/>
    </location>
</feature>
<name>A0A1I5WS13_9BACT</name>
<feature type="transmembrane region" description="Helical" evidence="1">
    <location>
        <begin position="344"/>
        <end position="361"/>
    </location>
</feature>
<keyword evidence="1" id="KW-1133">Transmembrane helix</keyword>
<feature type="transmembrane region" description="Helical" evidence="1">
    <location>
        <begin position="146"/>
        <end position="162"/>
    </location>
</feature>
<feature type="transmembrane region" description="Helical" evidence="1">
    <location>
        <begin position="169"/>
        <end position="201"/>
    </location>
</feature>
<dbReference type="Proteomes" id="UP000199306">
    <property type="component" value="Unassembled WGS sequence"/>
</dbReference>
<keyword evidence="3" id="KW-1185">Reference proteome</keyword>
<sequence length="566" mass="66347">MKPYLLKYITYIVAAFPAGFFIWYVGRYTVNIPFLDDNLYYTDCILAVNKSKSIAEAFWIFMKQHTITEHRTPVSKFVAYLIYKFTGSLNYTILAHLGNLFLGGLLFFFWKVFQKTKTDFVFFLPIPFLIFQMQTFENQFWTICNWTYYPIGFLQMLTLYLLSFDKPRYFLWAILSAILVTFTFSNGMFVFLPAALVLIYLKRYKECGIMTVTGALCVALYFSTYKPSPIVPHQLDIVHLFTSFVILLGSYLEIQSASFLSNTTAFLFGALVLTGLIYTCFALLNNYFDFKNRYFPIKFKKNYRANLFLSSSVICLLISAAAVAYSRSASQDGYYEMFFSRYKFISVLLLCLAYFFCLINFSGMIKKAALWVFLPFSIFMYFFSYYWNHETIFNMRENLFVGMFNFQNNKALSFYPHGNDWAESIDKITEEAIKTQVYKSPETIYTKFSKEILSASGPVSDTTVFQISRKDNHWLIKNETFPVETSVDEGMCLILKSEKKTYLLPFRRERNKSRKDLVKNGNYFWKGFEVKFDDYTYLPGKYSVGIIRIIDNQFMVSFHKSLIIDK</sequence>
<dbReference type="OrthoDB" id="913445at2"/>
<gene>
    <name evidence="2" type="ORF">SAMN04515674_112128</name>
</gene>
<feature type="transmembrane region" description="Helical" evidence="1">
    <location>
        <begin position="120"/>
        <end position="140"/>
    </location>
</feature>
<evidence type="ECO:0000313" key="3">
    <source>
        <dbReference type="Proteomes" id="UP000199306"/>
    </source>
</evidence>
<feature type="transmembrane region" description="Helical" evidence="1">
    <location>
        <begin position="5"/>
        <end position="25"/>
    </location>
</feature>
<feature type="transmembrane region" description="Helical" evidence="1">
    <location>
        <begin position="237"/>
        <end position="254"/>
    </location>
</feature>
<organism evidence="2 3">
    <name type="scientific">Pseudarcicella hirudinis</name>
    <dbReference type="NCBI Taxonomy" id="1079859"/>
    <lineage>
        <taxon>Bacteria</taxon>
        <taxon>Pseudomonadati</taxon>
        <taxon>Bacteroidota</taxon>
        <taxon>Cytophagia</taxon>
        <taxon>Cytophagales</taxon>
        <taxon>Flectobacillaceae</taxon>
        <taxon>Pseudarcicella</taxon>
    </lineage>
</organism>
<feature type="transmembrane region" description="Helical" evidence="1">
    <location>
        <begin position="266"/>
        <end position="284"/>
    </location>
</feature>
<evidence type="ECO:0000313" key="2">
    <source>
        <dbReference type="EMBL" id="SFQ22236.1"/>
    </source>
</evidence>
<feature type="transmembrane region" description="Helical" evidence="1">
    <location>
        <begin position="207"/>
        <end position="225"/>
    </location>
</feature>
<keyword evidence="1" id="KW-0472">Membrane</keyword>
<keyword evidence="1" id="KW-0812">Transmembrane</keyword>
<feature type="transmembrane region" description="Helical" evidence="1">
    <location>
        <begin position="305"/>
        <end position="324"/>
    </location>
</feature>
<dbReference type="AlphaFoldDB" id="A0A1I5WS13"/>
<proteinExistence type="predicted"/>
<dbReference type="EMBL" id="FOXH01000012">
    <property type="protein sequence ID" value="SFQ22236.1"/>
    <property type="molecule type" value="Genomic_DNA"/>
</dbReference>
<accession>A0A1I5WS13</accession>